<protein>
    <recommendedName>
        <fullName evidence="3">SAM domain-containing protein</fullName>
    </recommendedName>
</protein>
<feature type="compositionally biased region" description="Polar residues" evidence="2">
    <location>
        <begin position="26"/>
        <end position="36"/>
    </location>
</feature>
<reference evidence="5" key="1">
    <citation type="journal article" date="2016" name="Proc. Natl. Acad. Sci. U.S.A.">
        <title>Chromosome-level assembly of Arabidopsis thaliana Ler reveals the extent of translocation and inversion polymorphisms.</title>
        <authorList>
            <person name="Zapata L."/>
            <person name="Ding J."/>
            <person name="Willing E.M."/>
            <person name="Hartwig B."/>
            <person name="Bezdan D."/>
            <person name="Jiao W.B."/>
            <person name="Patel V."/>
            <person name="Velikkakam James G."/>
            <person name="Koornneef M."/>
            <person name="Ossowski S."/>
            <person name="Schneeberger K."/>
        </authorList>
    </citation>
    <scope>NUCLEOTIDE SEQUENCE [LARGE SCALE GENOMIC DNA]</scope>
    <source>
        <strain evidence="5">cv. Landsberg erecta</strain>
    </source>
</reference>
<accession>A0A178UPK1</accession>
<dbReference type="InterPro" id="IPR013761">
    <property type="entry name" value="SAM/pointed_sf"/>
</dbReference>
<dbReference type="InterPro" id="IPR001660">
    <property type="entry name" value="SAM"/>
</dbReference>
<dbReference type="SUPFAM" id="SSF47769">
    <property type="entry name" value="SAM/Pointed domain"/>
    <property type="match status" value="1"/>
</dbReference>
<feature type="region of interest" description="Disordered" evidence="2">
    <location>
        <begin position="101"/>
        <end position="149"/>
    </location>
</feature>
<organism evidence="4 5">
    <name type="scientific">Arabidopsis thaliana</name>
    <name type="common">Mouse-ear cress</name>
    <dbReference type="NCBI Taxonomy" id="3702"/>
    <lineage>
        <taxon>Eukaryota</taxon>
        <taxon>Viridiplantae</taxon>
        <taxon>Streptophyta</taxon>
        <taxon>Embryophyta</taxon>
        <taxon>Tracheophyta</taxon>
        <taxon>Spermatophyta</taxon>
        <taxon>Magnoliopsida</taxon>
        <taxon>eudicotyledons</taxon>
        <taxon>Gunneridae</taxon>
        <taxon>Pentapetalae</taxon>
        <taxon>rosids</taxon>
        <taxon>malvids</taxon>
        <taxon>Brassicales</taxon>
        <taxon>Brassicaceae</taxon>
        <taxon>Camelineae</taxon>
        <taxon>Arabidopsis</taxon>
    </lineage>
</organism>
<comment type="caution">
    <text evidence="4">The sequence shown here is derived from an EMBL/GenBank/DDBJ whole genome shotgun (WGS) entry which is preliminary data.</text>
</comment>
<dbReference type="PANTHER" id="PTHR10627:SF81">
    <property type="entry name" value="(RAPE) HYPOTHETICAL PROTEIN"/>
    <property type="match status" value="1"/>
</dbReference>
<dbReference type="Proteomes" id="UP000078284">
    <property type="component" value="Chromosome 5"/>
</dbReference>
<dbReference type="EMBL" id="LUHQ01000005">
    <property type="protein sequence ID" value="OAO94601.1"/>
    <property type="molecule type" value="Genomic_DNA"/>
</dbReference>
<gene>
    <name evidence="4" type="ordered locus">AXX17_At5g47350</name>
</gene>
<evidence type="ECO:0000313" key="4">
    <source>
        <dbReference type="EMBL" id="OAO94601.1"/>
    </source>
</evidence>
<dbReference type="AlphaFoldDB" id="A0A178UPK1"/>
<dbReference type="FunFam" id="1.10.150.50:FF:000054">
    <property type="entry name" value="Sterile alpha motif domain-containing protein"/>
    <property type="match status" value="1"/>
</dbReference>
<dbReference type="Pfam" id="PF00536">
    <property type="entry name" value="SAM_1"/>
    <property type="match status" value="1"/>
</dbReference>
<dbReference type="Gene3D" id="1.10.150.50">
    <property type="entry name" value="Transcription Factor, Ets-1"/>
    <property type="match status" value="1"/>
</dbReference>
<feature type="compositionally biased region" description="Basic and acidic residues" evidence="2">
    <location>
        <begin position="59"/>
        <end position="73"/>
    </location>
</feature>
<dbReference type="CDD" id="cd09487">
    <property type="entry name" value="SAM_superfamily"/>
    <property type="match status" value="1"/>
</dbReference>
<feature type="compositionally biased region" description="Basic and acidic residues" evidence="2">
    <location>
        <begin position="42"/>
        <end position="51"/>
    </location>
</feature>
<proteinExistence type="predicted"/>
<dbReference type="SMART" id="SM00454">
    <property type="entry name" value="SAM"/>
    <property type="match status" value="1"/>
</dbReference>
<evidence type="ECO:0000256" key="2">
    <source>
        <dbReference type="SAM" id="MobiDB-lite"/>
    </source>
</evidence>
<feature type="region of interest" description="Disordered" evidence="2">
    <location>
        <begin position="17"/>
        <end position="79"/>
    </location>
</feature>
<evidence type="ECO:0000259" key="3">
    <source>
        <dbReference type="PROSITE" id="PS50105"/>
    </source>
</evidence>
<dbReference type="PROSITE" id="PS50105">
    <property type="entry name" value="SAM_DOMAIN"/>
    <property type="match status" value="1"/>
</dbReference>
<evidence type="ECO:0000313" key="5">
    <source>
        <dbReference type="Proteomes" id="UP000078284"/>
    </source>
</evidence>
<feature type="domain" description="SAM" evidence="3">
    <location>
        <begin position="146"/>
        <end position="193"/>
    </location>
</feature>
<sequence>MYSDLVVAETKISKTLKNRLNGGSGDFSSRGKQQQVTRKRGRQDDDKWEHDLFEDDDEPRLSKRRVDPKDLRLKLQKKRHGSQIGGRVFSVSVADLRDKLSRTVNPQTKNSKREAVRPAIKKVSVGTKPETRAAPNRATKKDPQQNNDASVDSFLESLGLEKYSTAFQVEEVDMDALRHMTDDDLKALLIPMGPRKKILLALGDNRG</sequence>
<dbReference type="PANTHER" id="PTHR10627">
    <property type="entry name" value="SCP160"/>
    <property type="match status" value="1"/>
</dbReference>
<evidence type="ECO:0000256" key="1">
    <source>
        <dbReference type="ARBA" id="ARBA00022737"/>
    </source>
</evidence>
<name>A0A178UPK1_ARATH</name>
<dbReference type="ExpressionAtlas" id="A0A178UPK1">
    <property type="expression patterns" value="baseline and differential"/>
</dbReference>
<keyword evidence="1" id="KW-0677">Repeat</keyword>